<name>A0A9W9P5H6_9EURO</name>
<dbReference type="GeneID" id="83199510"/>
<sequence>MSPGAYKERCSKSYQLQHNVEPKNKPAKALDNHRSRISQSPKNWFQENPILAFNFVFWVIAHSIADGVFKGLSTVSEATHSQALNHQNHNTYLKYQSTLKSLDIQAIVFGLELDYKCYNMEQSMSHHRDPNTLLKLDMTSLTTFKQTDEVIAINKRIAFLTSTISRNPSAHPNLVAKRNKLYSRKAKYLLAWKIKHRQDWWDSVYNKYISGNKFAEYDKTPLFNIFKKYIPEHARLDEFLFTETTLESDIG</sequence>
<reference evidence="1" key="2">
    <citation type="journal article" date="2023" name="IMA Fungus">
        <title>Comparative genomic study of the Penicillium genus elucidates a diverse pangenome and 15 lateral gene transfer events.</title>
        <authorList>
            <person name="Petersen C."/>
            <person name="Sorensen T."/>
            <person name="Nielsen M.R."/>
            <person name="Sondergaard T.E."/>
            <person name="Sorensen J.L."/>
            <person name="Fitzpatrick D.A."/>
            <person name="Frisvad J.C."/>
            <person name="Nielsen K.L."/>
        </authorList>
    </citation>
    <scope>NUCLEOTIDE SEQUENCE</scope>
    <source>
        <strain evidence="1">IBT 19713</strain>
    </source>
</reference>
<accession>A0A9W9P5H6</accession>
<dbReference type="PANTHER" id="PTHR37535:SF3">
    <property type="entry name" value="FLUG DOMAIN-CONTAINING PROTEIN"/>
    <property type="match status" value="1"/>
</dbReference>
<protein>
    <submittedName>
        <fullName evidence="1">Uncharacterized protein</fullName>
    </submittedName>
</protein>
<dbReference type="PANTHER" id="PTHR37535">
    <property type="entry name" value="FLUG DOMAIN PROTEIN"/>
    <property type="match status" value="1"/>
</dbReference>
<proteinExistence type="predicted"/>
<comment type="caution">
    <text evidence="1">The sequence shown here is derived from an EMBL/GenBank/DDBJ whole genome shotgun (WGS) entry which is preliminary data.</text>
</comment>
<organism evidence="1 2">
    <name type="scientific">Penicillium chermesinum</name>
    <dbReference type="NCBI Taxonomy" id="63820"/>
    <lineage>
        <taxon>Eukaryota</taxon>
        <taxon>Fungi</taxon>
        <taxon>Dikarya</taxon>
        <taxon>Ascomycota</taxon>
        <taxon>Pezizomycotina</taxon>
        <taxon>Eurotiomycetes</taxon>
        <taxon>Eurotiomycetidae</taxon>
        <taxon>Eurotiales</taxon>
        <taxon>Aspergillaceae</taxon>
        <taxon>Penicillium</taxon>
    </lineage>
</organism>
<evidence type="ECO:0000313" key="1">
    <source>
        <dbReference type="EMBL" id="KAJ5238291.1"/>
    </source>
</evidence>
<evidence type="ECO:0000313" key="2">
    <source>
        <dbReference type="Proteomes" id="UP001150941"/>
    </source>
</evidence>
<gene>
    <name evidence="1" type="ORF">N7468_002910</name>
</gene>
<dbReference type="AlphaFoldDB" id="A0A9W9P5H6"/>
<dbReference type="InterPro" id="IPR021842">
    <property type="entry name" value="DUF3435"/>
</dbReference>
<dbReference type="RefSeq" id="XP_058331210.1">
    <property type="nucleotide sequence ID" value="XM_058472207.1"/>
</dbReference>
<dbReference type="OrthoDB" id="4360997at2759"/>
<reference evidence="1" key="1">
    <citation type="submission" date="2022-11" db="EMBL/GenBank/DDBJ databases">
        <authorList>
            <person name="Petersen C."/>
        </authorList>
    </citation>
    <scope>NUCLEOTIDE SEQUENCE</scope>
    <source>
        <strain evidence="1">IBT 19713</strain>
    </source>
</reference>
<dbReference type="Proteomes" id="UP001150941">
    <property type="component" value="Unassembled WGS sequence"/>
</dbReference>
<dbReference type="EMBL" id="JAPQKS010000003">
    <property type="protein sequence ID" value="KAJ5238291.1"/>
    <property type="molecule type" value="Genomic_DNA"/>
</dbReference>
<keyword evidence="2" id="KW-1185">Reference proteome</keyword>
<dbReference type="Pfam" id="PF11917">
    <property type="entry name" value="DUF3435"/>
    <property type="match status" value="1"/>
</dbReference>